<evidence type="ECO:0000313" key="6">
    <source>
        <dbReference type="Proteomes" id="UP000236151"/>
    </source>
</evidence>
<feature type="domain" description="ABC transporter" evidence="4">
    <location>
        <begin position="3"/>
        <end position="231"/>
    </location>
</feature>
<dbReference type="GO" id="GO:0005886">
    <property type="term" value="C:plasma membrane"/>
    <property type="evidence" value="ECO:0007669"/>
    <property type="project" value="TreeGrafter"/>
</dbReference>
<dbReference type="Proteomes" id="UP000236151">
    <property type="component" value="Unassembled WGS sequence"/>
</dbReference>
<dbReference type="RefSeq" id="WP_103079855.1">
    <property type="nucleotide sequence ID" value="NZ_CP021850.1"/>
</dbReference>
<dbReference type="KEGG" id="cthd:CDO33_17045"/>
<keyword evidence="2" id="KW-0547">Nucleotide-binding</keyword>
<dbReference type="Pfam" id="PF00005">
    <property type="entry name" value="ABC_tran"/>
    <property type="match status" value="1"/>
</dbReference>
<dbReference type="SUPFAM" id="SSF52540">
    <property type="entry name" value="P-loop containing nucleoside triphosphate hydrolases"/>
    <property type="match status" value="1"/>
</dbReference>
<dbReference type="PROSITE" id="PS00211">
    <property type="entry name" value="ABC_TRANSPORTER_1"/>
    <property type="match status" value="1"/>
</dbReference>
<protein>
    <submittedName>
        <fullName evidence="5">ABC transporter ATP-binding protein</fullName>
    </submittedName>
</protein>
<dbReference type="EMBL" id="NIOJ01000001">
    <property type="protein sequence ID" value="PNU01626.1"/>
    <property type="molecule type" value="Genomic_DNA"/>
</dbReference>
<dbReference type="InterPro" id="IPR003593">
    <property type="entry name" value="AAA+_ATPase"/>
</dbReference>
<dbReference type="OrthoDB" id="9802264at2"/>
<evidence type="ECO:0000313" key="5">
    <source>
        <dbReference type="EMBL" id="PNU01626.1"/>
    </source>
</evidence>
<keyword evidence="3 5" id="KW-0067">ATP-binding</keyword>
<dbReference type="PROSITE" id="PS50893">
    <property type="entry name" value="ABC_TRANSPORTER_2"/>
    <property type="match status" value="1"/>
</dbReference>
<keyword evidence="1" id="KW-0813">Transport</keyword>
<reference evidence="5 6" key="1">
    <citation type="submission" date="2017-06" db="EMBL/GenBank/DDBJ databases">
        <title>Investigating the central metabolism of Clostridium thermosuccinogenes.</title>
        <authorList>
            <person name="Koendjbiharie J.G."/>
            <person name="van Kranenburg R."/>
        </authorList>
    </citation>
    <scope>NUCLEOTIDE SEQUENCE [LARGE SCALE GENOMIC DNA]</scope>
    <source>
        <strain evidence="5 6">DSM 5806</strain>
    </source>
</reference>
<keyword evidence="6" id="KW-1185">Reference proteome</keyword>
<dbReference type="CDD" id="cd03255">
    <property type="entry name" value="ABC_MJ0796_LolCDE_FtsE"/>
    <property type="match status" value="1"/>
</dbReference>
<comment type="caution">
    <text evidence="5">The sequence shown here is derived from an EMBL/GenBank/DDBJ whole genome shotgun (WGS) entry which is preliminary data.</text>
</comment>
<gene>
    <name evidence="5" type="ORF">CDQ84_01060</name>
</gene>
<dbReference type="AlphaFoldDB" id="A0A2K2F679"/>
<name>A0A2K2F679_9CLOT</name>
<evidence type="ECO:0000256" key="1">
    <source>
        <dbReference type="ARBA" id="ARBA00022448"/>
    </source>
</evidence>
<dbReference type="InterPro" id="IPR017871">
    <property type="entry name" value="ABC_transporter-like_CS"/>
</dbReference>
<proteinExistence type="predicted"/>
<organism evidence="5 6">
    <name type="scientific">Clostridium thermosuccinogenes</name>
    <dbReference type="NCBI Taxonomy" id="84032"/>
    <lineage>
        <taxon>Bacteria</taxon>
        <taxon>Bacillati</taxon>
        <taxon>Bacillota</taxon>
        <taxon>Clostridia</taxon>
        <taxon>Eubacteriales</taxon>
        <taxon>Clostridiaceae</taxon>
        <taxon>Clostridium</taxon>
    </lineage>
</organism>
<dbReference type="InterPro" id="IPR003439">
    <property type="entry name" value="ABC_transporter-like_ATP-bd"/>
</dbReference>
<dbReference type="InterPro" id="IPR015854">
    <property type="entry name" value="ABC_transpr_LolD-like"/>
</dbReference>
<accession>A0A2K2F679</accession>
<dbReference type="Gene3D" id="3.40.50.300">
    <property type="entry name" value="P-loop containing nucleotide triphosphate hydrolases"/>
    <property type="match status" value="1"/>
</dbReference>
<dbReference type="PANTHER" id="PTHR24220:SF662">
    <property type="entry name" value="ABC TRANSPORTER ATP-BINDING PROTEIN"/>
    <property type="match status" value="1"/>
</dbReference>
<dbReference type="GO" id="GO:0016887">
    <property type="term" value="F:ATP hydrolysis activity"/>
    <property type="evidence" value="ECO:0007669"/>
    <property type="project" value="InterPro"/>
</dbReference>
<dbReference type="GO" id="GO:0005524">
    <property type="term" value="F:ATP binding"/>
    <property type="evidence" value="ECO:0007669"/>
    <property type="project" value="UniProtKB-KW"/>
</dbReference>
<dbReference type="InterPro" id="IPR027417">
    <property type="entry name" value="P-loop_NTPase"/>
</dbReference>
<dbReference type="InterPro" id="IPR017911">
    <property type="entry name" value="MacB-like_ATP-bd"/>
</dbReference>
<evidence type="ECO:0000256" key="3">
    <source>
        <dbReference type="ARBA" id="ARBA00022840"/>
    </source>
</evidence>
<dbReference type="SMART" id="SM00382">
    <property type="entry name" value="AAA"/>
    <property type="match status" value="1"/>
</dbReference>
<evidence type="ECO:0000256" key="2">
    <source>
        <dbReference type="ARBA" id="ARBA00022741"/>
    </source>
</evidence>
<dbReference type="PANTHER" id="PTHR24220">
    <property type="entry name" value="IMPORT ATP-BINDING PROTEIN"/>
    <property type="match status" value="1"/>
</dbReference>
<sequence>MLLEVKGLDRKYRQSNKPFYAVRDVNLQMNEGDHFTIVGRSGSGKSTLLNLIAGLLTPTAGEIRIDGKNMLSLNDNEASLLRNSTIGYIPQEQSMLSCLTVLDNVRIPYFLWRREGDATERALQLLEGLGIAHLANAYPHHLSGGELRRVSIARALINNPKLLLADEPTNDLDIKTTDHIMRLFTEIAKSGTAVLLVTHDLDAIGYGNGVYRMDDGKLSQQSIPGIYASDI</sequence>
<evidence type="ECO:0000259" key="4">
    <source>
        <dbReference type="PROSITE" id="PS50893"/>
    </source>
</evidence>
<dbReference type="GO" id="GO:0022857">
    <property type="term" value="F:transmembrane transporter activity"/>
    <property type="evidence" value="ECO:0007669"/>
    <property type="project" value="TreeGrafter"/>
</dbReference>